<feature type="compositionally biased region" description="Basic residues" evidence="2">
    <location>
        <begin position="428"/>
        <end position="480"/>
    </location>
</feature>
<evidence type="ECO:0000313" key="5">
    <source>
        <dbReference type="EMBL" id="KAK7235926.1"/>
    </source>
</evidence>
<sequence>MRLPVLALVLAPAAAQKACASVAFSIKDEIETTGGMVEGVYAADMDGDGDVDVLSADGRADLVAWYENGGLCTDVPDYGCMYWGNNANYWFWGDPIYVDGAADGAAQVVAADVDGDGDLDVLAANTGDDVPAWYENVDGAALSWTKRAISGDENYLYCLAAGDVDGDGDADIVSAQSLFAWYENSDGAGLDFVETSLSDIYSVTWVAPSVAPPVDVDGDGDVDLVAAFYAPYNQPNDVAWFENDGSQGFTMRTIDTTAENIKEIDVADVDGDGDLDALSASYGDYTVAWYANDGAQTFEKHVVAAGSAWAGFWAVVAVDIDGDGDVDVLSSAYWSDEIAWHENDGSQSFEEHVFDSDANRVAHVSAVDLDGDGDVDVLAAYDDQVGWYVNDCATVAPTASAAPDAAAPDPTAAPTAAPTPAPTPRPTPSRRARRRPRPSARRPRRRRGRPPRRRRGRRRARRPRRRPRPSARRTRRRRGRPRADDPRADDGRADARDGGAAAAVGCEFCVGADGCGQLASKIDCEDAATVLGDPGKVCLWEPSCDDGAFHLPASYSYDFGDVFDPTEACGGFGGDGDLTADNPFTALFGCITVTGHIPNITYDDDGADDASEPTMSCEGLEPEVLGDPGKVCAWTPCDAEGDEEGGGRRRCRGRRTTRCWATPACAWTPCDGGDEEGGGDAAAVGADVIRSSTAATAAACVDALAAATGDDVDAALATAAATAAADDVFEAATMTEKTDATAAAVAADDDDDDDDGGWMGLAGGLAGPYLYAAGGGAAIVLLASCCLAYALCCSSKTAPKHSESEFQQNPMAKDVPRDL</sequence>
<dbReference type="EMBL" id="JBBJCI010000288">
    <property type="protein sequence ID" value="KAK7235926.1"/>
    <property type="molecule type" value="Genomic_DNA"/>
</dbReference>
<dbReference type="PANTHER" id="PTHR44103:SF1">
    <property type="entry name" value="PROPROTEIN CONVERTASE P"/>
    <property type="match status" value="1"/>
</dbReference>
<protein>
    <submittedName>
        <fullName evidence="5">Uncharacterized protein</fullName>
    </submittedName>
</protein>
<keyword evidence="3" id="KW-1133">Transmembrane helix</keyword>
<dbReference type="InterPro" id="IPR028994">
    <property type="entry name" value="Integrin_alpha_N"/>
</dbReference>
<keyword evidence="1 4" id="KW-0732">Signal</keyword>
<dbReference type="Gene3D" id="2.130.10.130">
    <property type="entry name" value="Integrin alpha, N-terminal"/>
    <property type="match status" value="1"/>
</dbReference>
<evidence type="ECO:0000256" key="3">
    <source>
        <dbReference type="SAM" id="Phobius"/>
    </source>
</evidence>
<organism evidence="5 6">
    <name type="scientific">Aureococcus anophagefferens</name>
    <name type="common">Harmful bloom alga</name>
    <dbReference type="NCBI Taxonomy" id="44056"/>
    <lineage>
        <taxon>Eukaryota</taxon>
        <taxon>Sar</taxon>
        <taxon>Stramenopiles</taxon>
        <taxon>Ochrophyta</taxon>
        <taxon>Pelagophyceae</taxon>
        <taxon>Pelagomonadales</taxon>
        <taxon>Pelagomonadaceae</taxon>
        <taxon>Aureococcus</taxon>
    </lineage>
</organism>
<evidence type="ECO:0000256" key="1">
    <source>
        <dbReference type="ARBA" id="ARBA00022729"/>
    </source>
</evidence>
<reference evidence="5 6" key="1">
    <citation type="submission" date="2024-03" db="EMBL/GenBank/DDBJ databases">
        <title>Aureococcus anophagefferens CCMP1851 and Kratosvirus quantuckense: Draft genome of a second virus-susceptible host strain in the model system.</title>
        <authorList>
            <person name="Chase E."/>
            <person name="Truchon A.R."/>
            <person name="Schepens W."/>
            <person name="Wilhelm S.W."/>
        </authorList>
    </citation>
    <scope>NUCLEOTIDE SEQUENCE [LARGE SCALE GENOMIC DNA]</scope>
    <source>
        <strain evidence="5 6">CCMP1851</strain>
    </source>
</reference>
<feature type="signal peptide" evidence="4">
    <location>
        <begin position="1"/>
        <end position="15"/>
    </location>
</feature>
<evidence type="ECO:0000313" key="6">
    <source>
        <dbReference type="Proteomes" id="UP001363151"/>
    </source>
</evidence>
<feature type="compositionally biased region" description="Basic and acidic residues" evidence="2">
    <location>
        <begin position="481"/>
        <end position="496"/>
    </location>
</feature>
<feature type="transmembrane region" description="Helical" evidence="3">
    <location>
        <begin position="769"/>
        <end position="792"/>
    </location>
</feature>
<evidence type="ECO:0000256" key="4">
    <source>
        <dbReference type="SAM" id="SignalP"/>
    </source>
</evidence>
<dbReference type="Pfam" id="PF13517">
    <property type="entry name" value="FG-GAP_3"/>
    <property type="match status" value="3"/>
</dbReference>
<feature type="compositionally biased region" description="Low complexity" evidence="2">
    <location>
        <begin position="401"/>
        <end position="416"/>
    </location>
</feature>
<dbReference type="InterPro" id="IPR013517">
    <property type="entry name" value="FG-GAP"/>
</dbReference>
<dbReference type="PANTHER" id="PTHR44103">
    <property type="entry name" value="PROPROTEIN CONVERTASE P"/>
    <property type="match status" value="1"/>
</dbReference>
<keyword evidence="6" id="KW-1185">Reference proteome</keyword>
<evidence type="ECO:0000256" key="2">
    <source>
        <dbReference type="SAM" id="MobiDB-lite"/>
    </source>
</evidence>
<gene>
    <name evidence="5" type="ORF">SO694_00065062</name>
</gene>
<feature type="region of interest" description="Disordered" evidence="2">
    <location>
        <begin position="401"/>
        <end position="496"/>
    </location>
</feature>
<feature type="chain" id="PRO_5046498172" evidence="4">
    <location>
        <begin position="16"/>
        <end position="819"/>
    </location>
</feature>
<comment type="caution">
    <text evidence="5">The sequence shown here is derived from an EMBL/GenBank/DDBJ whole genome shotgun (WGS) entry which is preliminary data.</text>
</comment>
<dbReference type="Proteomes" id="UP001363151">
    <property type="component" value="Unassembled WGS sequence"/>
</dbReference>
<dbReference type="SUPFAM" id="SSF69318">
    <property type="entry name" value="Integrin alpha N-terminal domain"/>
    <property type="match status" value="1"/>
</dbReference>
<feature type="compositionally biased region" description="Pro residues" evidence="2">
    <location>
        <begin position="417"/>
        <end position="427"/>
    </location>
</feature>
<keyword evidence="3" id="KW-0812">Transmembrane</keyword>
<keyword evidence="3" id="KW-0472">Membrane</keyword>
<accession>A0ABR1FQR1</accession>
<name>A0ABR1FQR1_AURAN</name>
<proteinExistence type="predicted"/>